<reference evidence="1 2" key="1">
    <citation type="submission" date="2019-04" db="EMBL/GenBank/DDBJ databases">
        <title>An improved genome assembly and genetic linkage map for asparagus bean, Vigna unguiculata ssp. sesquipedialis.</title>
        <authorList>
            <person name="Xia Q."/>
            <person name="Zhang R."/>
            <person name="Dong Y."/>
        </authorList>
    </citation>
    <scope>NUCLEOTIDE SEQUENCE [LARGE SCALE GENOMIC DNA]</scope>
    <source>
        <tissue evidence="1">Leaf</tissue>
    </source>
</reference>
<protein>
    <submittedName>
        <fullName evidence="1">Uncharacterized protein</fullName>
    </submittedName>
</protein>
<organism evidence="1 2">
    <name type="scientific">Vigna unguiculata</name>
    <name type="common">Cowpea</name>
    <dbReference type="NCBI Taxonomy" id="3917"/>
    <lineage>
        <taxon>Eukaryota</taxon>
        <taxon>Viridiplantae</taxon>
        <taxon>Streptophyta</taxon>
        <taxon>Embryophyta</taxon>
        <taxon>Tracheophyta</taxon>
        <taxon>Spermatophyta</taxon>
        <taxon>Magnoliopsida</taxon>
        <taxon>eudicotyledons</taxon>
        <taxon>Gunneridae</taxon>
        <taxon>Pentapetalae</taxon>
        <taxon>rosids</taxon>
        <taxon>fabids</taxon>
        <taxon>Fabales</taxon>
        <taxon>Fabaceae</taxon>
        <taxon>Papilionoideae</taxon>
        <taxon>50 kb inversion clade</taxon>
        <taxon>NPAAA clade</taxon>
        <taxon>indigoferoid/millettioid clade</taxon>
        <taxon>Phaseoleae</taxon>
        <taxon>Vigna</taxon>
    </lineage>
</organism>
<dbReference type="AlphaFoldDB" id="A0A4D6N267"/>
<proteinExistence type="predicted"/>
<dbReference type="EMBL" id="CP039353">
    <property type="protein sequence ID" value="QCE07903.1"/>
    <property type="molecule type" value="Genomic_DNA"/>
</dbReference>
<accession>A0A4D6N267</accession>
<gene>
    <name evidence="1" type="ORF">DEO72_LG9g2925</name>
</gene>
<keyword evidence="2" id="KW-1185">Reference proteome</keyword>
<evidence type="ECO:0000313" key="2">
    <source>
        <dbReference type="Proteomes" id="UP000501690"/>
    </source>
</evidence>
<sequence>MTLSPPAVANASSHLGLTASTAGADFPARLPILQQQGQPSFQMLVGLHIDTHFKCPLGGMDLF</sequence>
<name>A0A4D6N267_VIGUN</name>
<evidence type="ECO:0000313" key="1">
    <source>
        <dbReference type="EMBL" id="QCE07903.1"/>
    </source>
</evidence>
<dbReference type="Proteomes" id="UP000501690">
    <property type="component" value="Linkage Group LG9"/>
</dbReference>